<dbReference type="Proteomes" id="UP000245884">
    <property type="component" value="Unassembled WGS sequence"/>
</dbReference>
<feature type="region of interest" description="Disordered" evidence="1">
    <location>
        <begin position="90"/>
        <end position="130"/>
    </location>
</feature>
<dbReference type="Pfam" id="PF13391">
    <property type="entry name" value="HNH_2"/>
    <property type="match status" value="1"/>
</dbReference>
<feature type="compositionally biased region" description="Low complexity" evidence="1">
    <location>
        <begin position="120"/>
        <end position="129"/>
    </location>
</feature>
<gene>
    <name evidence="3" type="ORF">BDZ90DRAFT_263363</name>
</gene>
<evidence type="ECO:0000256" key="1">
    <source>
        <dbReference type="SAM" id="MobiDB-lite"/>
    </source>
</evidence>
<dbReference type="STRING" id="1569628.A0A316UHG7"/>
<dbReference type="RefSeq" id="XP_025358960.1">
    <property type="nucleotide sequence ID" value="XM_025508605.1"/>
</dbReference>
<keyword evidence="4" id="KW-1185">Reference proteome</keyword>
<evidence type="ECO:0000313" key="4">
    <source>
        <dbReference type="Proteomes" id="UP000245884"/>
    </source>
</evidence>
<evidence type="ECO:0000313" key="3">
    <source>
        <dbReference type="EMBL" id="PWN24348.1"/>
    </source>
</evidence>
<evidence type="ECO:0000259" key="2">
    <source>
        <dbReference type="Pfam" id="PF13391"/>
    </source>
</evidence>
<dbReference type="EMBL" id="KZ819682">
    <property type="protein sequence ID" value="PWN24348.1"/>
    <property type="molecule type" value="Genomic_DNA"/>
</dbReference>
<name>A0A316UHG7_9BASI</name>
<organism evidence="3 4">
    <name type="scientific">Jaminaea rosea</name>
    <dbReference type="NCBI Taxonomy" id="1569628"/>
    <lineage>
        <taxon>Eukaryota</taxon>
        <taxon>Fungi</taxon>
        <taxon>Dikarya</taxon>
        <taxon>Basidiomycota</taxon>
        <taxon>Ustilaginomycotina</taxon>
        <taxon>Exobasidiomycetes</taxon>
        <taxon>Microstromatales</taxon>
        <taxon>Microstromatales incertae sedis</taxon>
        <taxon>Jaminaea</taxon>
    </lineage>
</organism>
<sequence length="321" mass="36274">MAMMPPVEGSITYPLSSQWWSGEGTLTVRDTRGQTLLELPLQFIRLGRVPSFDFVKEQCRNAFEGEGTLVRMDGSRIDDSELVSAGDVVLAGEGPEPHRPRRGPRFKYKYRAPVEGDTESSMSNSKRSSANQNKFREALLVRDGSCLLSDTLYERCTAAHILPQSRPEYYTEVLEHEVRYLFMPSYGLLLRDDLHHSFDRGEIALYPKGSDLIVHVFAPGDDALRGFHGKILKPERFRPPEDRRPDVRLLRFHYQQCAIKYFRGFAWAAGKPTEFKNGDAEHYIAVLGRSHDCMGTPFVAGFGRMPPAVNDIDGELLHGVP</sequence>
<proteinExistence type="predicted"/>
<protein>
    <recommendedName>
        <fullName evidence="2">HNH nuclease domain-containing protein</fullName>
    </recommendedName>
</protein>
<dbReference type="AlphaFoldDB" id="A0A316UHG7"/>
<accession>A0A316UHG7</accession>
<dbReference type="OrthoDB" id="2569251at2759"/>
<feature type="domain" description="HNH nuclease" evidence="2">
    <location>
        <begin position="146"/>
        <end position="205"/>
    </location>
</feature>
<reference evidence="3 4" key="1">
    <citation type="journal article" date="2018" name="Mol. Biol. Evol.">
        <title>Broad Genomic Sampling Reveals a Smut Pathogenic Ancestry of the Fungal Clade Ustilaginomycotina.</title>
        <authorList>
            <person name="Kijpornyongpan T."/>
            <person name="Mondo S.J."/>
            <person name="Barry K."/>
            <person name="Sandor L."/>
            <person name="Lee J."/>
            <person name="Lipzen A."/>
            <person name="Pangilinan J."/>
            <person name="LaButti K."/>
            <person name="Hainaut M."/>
            <person name="Henrissat B."/>
            <person name="Grigoriev I.V."/>
            <person name="Spatafora J.W."/>
            <person name="Aime M.C."/>
        </authorList>
    </citation>
    <scope>NUCLEOTIDE SEQUENCE [LARGE SCALE GENOMIC DNA]</scope>
    <source>
        <strain evidence="3 4">MCA 5214</strain>
    </source>
</reference>
<dbReference type="InterPro" id="IPR003615">
    <property type="entry name" value="HNH_nuc"/>
</dbReference>
<feature type="compositionally biased region" description="Basic residues" evidence="1">
    <location>
        <begin position="99"/>
        <end position="110"/>
    </location>
</feature>
<dbReference type="GeneID" id="37030428"/>